<evidence type="ECO:0000313" key="1">
    <source>
        <dbReference type="EMBL" id="PIO75987.1"/>
    </source>
</evidence>
<proteinExistence type="predicted"/>
<keyword evidence="2" id="KW-1185">Reference proteome</keyword>
<dbReference type="EMBL" id="KZ345088">
    <property type="protein sequence ID" value="PIO75987.1"/>
    <property type="molecule type" value="Genomic_DNA"/>
</dbReference>
<protein>
    <submittedName>
        <fullName evidence="1">Uncharacterized protein</fullName>
    </submittedName>
</protein>
<organism evidence="1 2">
    <name type="scientific">Teladorsagia circumcincta</name>
    <name type="common">Brown stomach worm</name>
    <name type="synonym">Ostertagia circumcincta</name>
    <dbReference type="NCBI Taxonomy" id="45464"/>
    <lineage>
        <taxon>Eukaryota</taxon>
        <taxon>Metazoa</taxon>
        <taxon>Ecdysozoa</taxon>
        <taxon>Nematoda</taxon>
        <taxon>Chromadorea</taxon>
        <taxon>Rhabditida</taxon>
        <taxon>Rhabditina</taxon>
        <taxon>Rhabditomorpha</taxon>
        <taxon>Strongyloidea</taxon>
        <taxon>Trichostrongylidae</taxon>
        <taxon>Teladorsagia</taxon>
    </lineage>
</organism>
<gene>
    <name evidence="1" type="ORF">TELCIR_01938</name>
</gene>
<dbReference type="Proteomes" id="UP000230423">
    <property type="component" value="Unassembled WGS sequence"/>
</dbReference>
<reference evidence="1 2" key="1">
    <citation type="submission" date="2015-09" db="EMBL/GenBank/DDBJ databases">
        <title>Draft genome of the parasitic nematode Teladorsagia circumcincta isolate WARC Sus (inbred).</title>
        <authorList>
            <person name="Mitreva M."/>
        </authorList>
    </citation>
    <scope>NUCLEOTIDE SEQUENCE [LARGE SCALE GENOMIC DNA]</scope>
    <source>
        <strain evidence="1 2">S</strain>
    </source>
</reference>
<dbReference type="OrthoDB" id="5986054at2759"/>
<dbReference type="AlphaFoldDB" id="A0A2G9V0H5"/>
<accession>A0A2G9V0H5</accession>
<name>A0A2G9V0H5_TELCI</name>
<sequence>MHYAKVFDVHVQTVNIDLLQEVPCCAVPGGSSMLEAKPQCPEEEVKPKSKLGRKNRCFGKRRLRFLRRLLSAIKTEMIMTVIQKTPALRPDQLNPFLYILKAD</sequence>
<evidence type="ECO:0000313" key="2">
    <source>
        <dbReference type="Proteomes" id="UP000230423"/>
    </source>
</evidence>